<feature type="region of interest" description="Disordered" evidence="2">
    <location>
        <begin position="501"/>
        <end position="526"/>
    </location>
</feature>
<feature type="region of interest" description="Disordered" evidence="2">
    <location>
        <begin position="160"/>
        <end position="193"/>
    </location>
</feature>
<evidence type="ECO:0000256" key="1">
    <source>
        <dbReference type="SAM" id="Coils"/>
    </source>
</evidence>
<feature type="region of interest" description="Disordered" evidence="2">
    <location>
        <begin position="275"/>
        <end position="357"/>
    </location>
</feature>
<feature type="region of interest" description="Disordered" evidence="2">
    <location>
        <begin position="1127"/>
        <end position="1149"/>
    </location>
</feature>
<feature type="region of interest" description="Disordered" evidence="2">
    <location>
        <begin position="1"/>
        <end position="48"/>
    </location>
</feature>
<feature type="compositionally biased region" description="Polar residues" evidence="2">
    <location>
        <begin position="746"/>
        <end position="766"/>
    </location>
</feature>
<feature type="coiled-coil region" evidence="1">
    <location>
        <begin position="820"/>
        <end position="863"/>
    </location>
</feature>
<feature type="compositionally biased region" description="Basic and acidic residues" evidence="2">
    <location>
        <begin position="105"/>
        <end position="122"/>
    </location>
</feature>
<feature type="compositionally biased region" description="Polar residues" evidence="2">
    <location>
        <begin position="1284"/>
        <end position="1320"/>
    </location>
</feature>
<feature type="compositionally biased region" description="Polar residues" evidence="2">
    <location>
        <begin position="507"/>
        <end position="516"/>
    </location>
</feature>
<feature type="compositionally biased region" description="Low complexity" evidence="2">
    <location>
        <begin position="927"/>
        <end position="944"/>
    </location>
</feature>
<gene>
    <name evidence="3" type="ORF">OCU04_012173</name>
</gene>
<feature type="compositionally biased region" description="Polar residues" evidence="2">
    <location>
        <begin position="947"/>
        <end position="965"/>
    </location>
</feature>
<name>A0A9X0AAN6_9HELO</name>
<feature type="compositionally biased region" description="Basic and acidic residues" evidence="2">
    <location>
        <begin position="1046"/>
        <end position="1067"/>
    </location>
</feature>
<accession>A0A9X0AAN6</accession>
<dbReference type="EMBL" id="JAPEIS010000015">
    <property type="protein sequence ID" value="KAJ8059202.1"/>
    <property type="molecule type" value="Genomic_DNA"/>
</dbReference>
<feature type="compositionally biased region" description="Polar residues" evidence="2">
    <location>
        <begin position="1235"/>
        <end position="1250"/>
    </location>
</feature>
<dbReference type="Proteomes" id="UP001152300">
    <property type="component" value="Unassembled WGS sequence"/>
</dbReference>
<feature type="compositionally biased region" description="Low complexity" evidence="2">
    <location>
        <begin position="90"/>
        <end position="104"/>
    </location>
</feature>
<feature type="region of interest" description="Disordered" evidence="2">
    <location>
        <begin position="661"/>
        <end position="685"/>
    </location>
</feature>
<feature type="region of interest" description="Disordered" evidence="2">
    <location>
        <begin position="76"/>
        <end position="122"/>
    </location>
</feature>
<comment type="caution">
    <text evidence="3">The sequence shown here is derived from an EMBL/GenBank/DDBJ whole genome shotgun (WGS) entry which is preliminary data.</text>
</comment>
<feature type="region of interest" description="Disordered" evidence="2">
    <location>
        <begin position="1040"/>
        <end position="1095"/>
    </location>
</feature>
<feature type="compositionally biased region" description="Basic and acidic residues" evidence="2">
    <location>
        <begin position="698"/>
        <end position="709"/>
    </location>
</feature>
<proteinExistence type="predicted"/>
<reference evidence="3" key="1">
    <citation type="submission" date="2022-11" db="EMBL/GenBank/DDBJ databases">
        <title>Genome Resource of Sclerotinia nivalis Strain SnTB1, a Plant Pathogen Isolated from American Ginseng.</title>
        <authorList>
            <person name="Fan S."/>
        </authorList>
    </citation>
    <scope>NUCLEOTIDE SEQUENCE</scope>
    <source>
        <strain evidence="3">SnTB1</strain>
    </source>
</reference>
<feature type="compositionally biased region" description="Basic and acidic residues" evidence="2">
    <location>
        <begin position="1"/>
        <end position="11"/>
    </location>
</feature>
<feature type="region of interest" description="Disordered" evidence="2">
    <location>
        <begin position="698"/>
        <end position="796"/>
    </location>
</feature>
<feature type="compositionally biased region" description="Basic and acidic residues" evidence="2">
    <location>
        <begin position="303"/>
        <end position="323"/>
    </location>
</feature>
<dbReference type="OrthoDB" id="248923at2759"/>
<organism evidence="3 4">
    <name type="scientific">Sclerotinia nivalis</name>
    <dbReference type="NCBI Taxonomy" id="352851"/>
    <lineage>
        <taxon>Eukaryota</taxon>
        <taxon>Fungi</taxon>
        <taxon>Dikarya</taxon>
        <taxon>Ascomycota</taxon>
        <taxon>Pezizomycotina</taxon>
        <taxon>Leotiomycetes</taxon>
        <taxon>Helotiales</taxon>
        <taxon>Sclerotiniaceae</taxon>
        <taxon>Sclerotinia</taxon>
    </lineage>
</organism>
<feature type="compositionally biased region" description="Basic and acidic residues" evidence="2">
    <location>
        <begin position="982"/>
        <end position="1001"/>
    </location>
</feature>
<feature type="compositionally biased region" description="Polar residues" evidence="2">
    <location>
        <begin position="1330"/>
        <end position="1344"/>
    </location>
</feature>
<sequence length="1376" mass="153592">MAPRRPPEKRPPLARRPQVRYSGSGSFSRGPAWGDIPRKKASVSHTETNLETIGDISEAKSSTTTIASTIKALSVHTTRSKTSRGASFESASISGTTIEGSSGPTKEEKEARKKAIRAARKENRNADPAFAYLPKGLNNKIRDKDPLRAKLRRLFKPKKKVVHKPLDRSQPVATPRLGYRFDRPSPAPARYIPPIAPAKELSEKNKLDKRGAILGGEFQALAETTEEREKHVRQAQFQYELRKATEKRLRLEGREQLNDPKIGRAPPITRRALLEPARQRQTREHRSESIPLNFAATPTIAEGKPRENLPTEKARPHVWDHAFGKSTQIRRPNDSTETSVEDLTGDTTPYSSKDIVPHKPLHPSNLCSFKKPRRKLSVTFAESVESFTIPSTDYDTFDSNIVAVGNVAESEHLSAIYEVETLDPVVRWKSVREHSRRRPKRTTIRGEDDLEQLFLAEIQEEEILECKKEDNPLRGKLSVSQKIDNKAMESSEGDAQVYWGRSESLDDSPNSLSQFGPNLDRRDSGLSSNNFHNQTSSVKDFHTASYDTVTNFLLMSNTPVPPIPTKSPLRTQSQPNLFSCTSKDTLITNKLIADNNLLLAKYHAELNKLQEEHKEKMKFLKKKKQEHRDKYGSLRNLQDNASDPLVKPQSRLRAKLSQLFKSAEEEVTEEESEGTPEDAPEGDSEVEEVFDNLLTEFKNQDKSALDDPSRFNTEINHNYSNSKNTLHSQHKQTYTDELRKEKGTRHTFSISVTPDQKENAQGQDKGTSGGYTSDRRPVVDNTPEGIHDQESIPRPYYDALTPSQKADINYDYRKPSAEYIATLSEEANEERILREREQAERANEAVLLACDNLLRDLDELEAAGEFHDTRGSGGGSTRDGGENTSHVISGALPLSEVRGGSQPPPPTTSSLQSTRFAGSSNLREPRSSFGSRAQNSSSRSRQISKAGHQTSRQSAAPQRIQTAPSRQPRRVSSNASSASRQYTREESDKWINSDTLALHEAEDSDPEGVWRAYFQGSTSEEVPEKKISIDQEVTLKEEAQVAANHQRAEARREQRKAAIKAHQESKAPRPQSQEEEAEKQAKFTRSLSLRRPDHNPVNTARLRYLILSTRDRNSLEEEEFKNLCATHYPDGNLRKQPEPDESKSSDPVITAKKLQASTPSRFGFTGELHAPPAVNLTRQVPALAVLNPSGEQRAIPALDSVERDRLRVDILQNNRNISTGSPVSRGAHTFGFDSLLNSPQRNSSSPATQVVYRSQLPQPGSSPRELQAPTPSSQGNRKKASPSGLRTPQNWSQNSSPTNQEPLTSSRLRQPSSSVRQTTPLPRINKSVAGRQSTSVRNNSQTTANRERNSSGSRLPVPGINVTPGSPTLPPNQQSF</sequence>
<feature type="region of interest" description="Disordered" evidence="2">
    <location>
        <begin position="618"/>
        <end position="649"/>
    </location>
</feature>
<feature type="compositionally biased region" description="Polar residues" evidence="2">
    <location>
        <begin position="1363"/>
        <end position="1376"/>
    </location>
</feature>
<protein>
    <submittedName>
        <fullName evidence="3">Uncharacterized protein</fullName>
    </submittedName>
</protein>
<feature type="compositionally biased region" description="Basic and acidic residues" evidence="2">
    <location>
        <begin position="277"/>
        <end position="288"/>
    </location>
</feature>
<evidence type="ECO:0000313" key="4">
    <source>
        <dbReference type="Proteomes" id="UP001152300"/>
    </source>
</evidence>
<feature type="region of interest" description="Disordered" evidence="2">
    <location>
        <begin position="1231"/>
        <end position="1250"/>
    </location>
</feature>
<evidence type="ECO:0000256" key="2">
    <source>
        <dbReference type="SAM" id="MobiDB-lite"/>
    </source>
</evidence>
<feature type="compositionally biased region" description="Basic and acidic residues" evidence="2">
    <location>
        <begin position="1132"/>
        <end position="1144"/>
    </location>
</feature>
<feature type="region of interest" description="Disordered" evidence="2">
    <location>
        <begin position="1255"/>
        <end position="1376"/>
    </location>
</feature>
<feature type="compositionally biased region" description="Polar residues" evidence="2">
    <location>
        <begin position="325"/>
        <end position="338"/>
    </location>
</feature>
<keyword evidence="4" id="KW-1185">Reference proteome</keyword>
<feature type="compositionally biased region" description="Acidic residues" evidence="2">
    <location>
        <begin position="665"/>
        <end position="685"/>
    </location>
</feature>
<feature type="compositionally biased region" description="Polar residues" evidence="2">
    <location>
        <begin position="710"/>
        <end position="727"/>
    </location>
</feature>
<feature type="region of interest" description="Disordered" evidence="2">
    <location>
        <begin position="865"/>
        <end position="1026"/>
    </location>
</feature>
<keyword evidence="1" id="KW-0175">Coiled coil</keyword>
<evidence type="ECO:0000313" key="3">
    <source>
        <dbReference type="EMBL" id="KAJ8059202.1"/>
    </source>
</evidence>